<dbReference type="InterPro" id="IPR016181">
    <property type="entry name" value="Acyl_CoA_acyltransferase"/>
</dbReference>
<feature type="region of interest" description="Disordered" evidence="3">
    <location>
        <begin position="1"/>
        <end position="27"/>
    </location>
</feature>
<dbReference type="GeneID" id="91091266"/>
<dbReference type="SUPFAM" id="SSF55729">
    <property type="entry name" value="Acyl-CoA N-acyltransferases (Nat)"/>
    <property type="match status" value="1"/>
</dbReference>
<keyword evidence="2" id="KW-0012">Acyltransferase</keyword>
<dbReference type="PROSITE" id="PS51186">
    <property type="entry name" value="GNAT"/>
    <property type="match status" value="1"/>
</dbReference>
<sequence>MTNQSIPNIEPTHADVLPINNLNNPEKPIDEIPDYVIKLAKPEDAKAISKLVGSTWTKHFGYSVSPEDLDKYVNITLSPESFEKEIKEDSKYILILAFSSTPSSNENKEELLGVSQLVINSYPDSVNLKDEDSKRGYIELQRLYTSDKTHGKGLGQLLVKSSEEKSNELGKTHLWLGVWVNNHRGKKFYEKVGFKQIGEKTFYAGQSKRPNLVLSKEV</sequence>
<dbReference type="Proteomes" id="UP001355207">
    <property type="component" value="Chromosome 1"/>
</dbReference>
<feature type="domain" description="N-acetyltransferase" evidence="4">
    <location>
        <begin position="35"/>
        <end position="218"/>
    </location>
</feature>
<dbReference type="EMBL" id="CP144098">
    <property type="protein sequence ID" value="WWC85728.1"/>
    <property type="molecule type" value="Genomic_DNA"/>
</dbReference>
<evidence type="ECO:0000259" key="4">
    <source>
        <dbReference type="PROSITE" id="PS51186"/>
    </source>
</evidence>
<evidence type="ECO:0000313" key="6">
    <source>
        <dbReference type="Proteomes" id="UP001355207"/>
    </source>
</evidence>
<dbReference type="Gene3D" id="3.40.630.30">
    <property type="match status" value="1"/>
</dbReference>
<evidence type="ECO:0000256" key="3">
    <source>
        <dbReference type="SAM" id="MobiDB-lite"/>
    </source>
</evidence>
<dbReference type="InterPro" id="IPR000182">
    <property type="entry name" value="GNAT_dom"/>
</dbReference>
<dbReference type="AlphaFoldDB" id="A0AAX4JLE4"/>
<organism evidence="5 6">
    <name type="scientific">Kwoniella dendrophila CBS 6074</name>
    <dbReference type="NCBI Taxonomy" id="1295534"/>
    <lineage>
        <taxon>Eukaryota</taxon>
        <taxon>Fungi</taxon>
        <taxon>Dikarya</taxon>
        <taxon>Basidiomycota</taxon>
        <taxon>Agaricomycotina</taxon>
        <taxon>Tremellomycetes</taxon>
        <taxon>Tremellales</taxon>
        <taxon>Cryptococcaceae</taxon>
        <taxon>Kwoniella</taxon>
    </lineage>
</organism>
<evidence type="ECO:0000313" key="5">
    <source>
        <dbReference type="EMBL" id="WWC85728.1"/>
    </source>
</evidence>
<evidence type="ECO:0000256" key="1">
    <source>
        <dbReference type="ARBA" id="ARBA00022679"/>
    </source>
</evidence>
<dbReference type="Pfam" id="PF00583">
    <property type="entry name" value="Acetyltransf_1"/>
    <property type="match status" value="1"/>
</dbReference>
<gene>
    <name evidence="5" type="ORF">L201_000594</name>
</gene>
<name>A0AAX4JLE4_9TREE</name>
<protein>
    <recommendedName>
        <fullName evidence="4">N-acetyltransferase domain-containing protein</fullName>
    </recommendedName>
</protein>
<evidence type="ECO:0000256" key="2">
    <source>
        <dbReference type="ARBA" id="ARBA00023315"/>
    </source>
</evidence>
<dbReference type="RefSeq" id="XP_066072491.1">
    <property type="nucleotide sequence ID" value="XM_066216394.1"/>
</dbReference>
<proteinExistence type="predicted"/>
<dbReference type="InterPro" id="IPR050832">
    <property type="entry name" value="Bact_Acetyltransf"/>
</dbReference>
<keyword evidence="6" id="KW-1185">Reference proteome</keyword>
<dbReference type="GO" id="GO:0016747">
    <property type="term" value="F:acyltransferase activity, transferring groups other than amino-acyl groups"/>
    <property type="evidence" value="ECO:0007669"/>
    <property type="project" value="InterPro"/>
</dbReference>
<keyword evidence="1" id="KW-0808">Transferase</keyword>
<dbReference type="PANTHER" id="PTHR43877">
    <property type="entry name" value="AMINOALKYLPHOSPHONATE N-ACETYLTRANSFERASE-RELATED-RELATED"/>
    <property type="match status" value="1"/>
</dbReference>
<reference evidence="5 6" key="1">
    <citation type="submission" date="2024-01" db="EMBL/GenBank/DDBJ databases">
        <title>Comparative genomics of Cryptococcus and Kwoniella reveals pathogenesis evolution and contrasting modes of karyotype evolution via chromosome fusion or intercentromeric recombination.</title>
        <authorList>
            <person name="Coelho M.A."/>
            <person name="David-Palma M."/>
            <person name="Shea T."/>
            <person name="Bowers K."/>
            <person name="McGinley-Smith S."/>
            <person name="Mohammad A.W."/>
            <person name="Gnirke A."/>
            <person name="Yurkov A.M."/>
            <person name="Nowrousian M."/>
            <person name="Sun S."/>
            <person name="Cuomo C.A."/>
            <person name="Heitman J."/>
        </authorList>
    </citation>
    <scope>NUCLEOTIDE SEQUENCE [LARGE SCALE GENOMIC DNA]</scope>
    <source>
        <strain evidence="5 6">CBS 6074</strain>
    </source>
</reference>
<accession>A0AAX4JLE4</accession>
<dbReference type="CDD" id="cd04301">
    <property type="entry name" value="NAT_SF"/>
    <property type="match status" value="1"/>
</dbReference>